<gene>
    <name evidence="1" type="ORF">FTOL_13993</name>
</gene>
<dbReference type="Proteomes" id="UP001187734">
    <property type="component" value="Unassembled WGS sequence"/>
</dbReference>
<reference evidence="1" key="1">
    <citation type="submission" date="2018-03" db="EMBL/GenBank/DDBJ databases">
        <authorList>
            <person name="Guldener U."/>
        </authorList>
    </citation>
    <scope>NUCLEOTIDE SEQUENCE</scope>
</reference>
<dbReference type="EMBL" id="ONZP01001331">
    <property type="protein sequence ID" value="SPJ93387.1"/>
    <property type="molecule type" value="Genomic_DNA"/>
</dbReference>
<proteinExistence type="predicted"/>
<name>A0AAE8MN49_9HYPO</name>
<protein>
    <submittedName>
        <fullName evidence="1">Uncharacterized protein</fullName>
    </submittedName>
</protein>
<evidence type="ECO:0000313" key="1">
    <source>
        <dbReference type="EMBL" id="SPJ93387.1"/>
    </source>
</evidence>
<accession>A0AAE8MN49</accession>
<sequence>MLLLIYKLIN</sequence>
<keyword evidence="2" id="KW-1185">Reference proteome</keyword>
<organism evidence="1 2">
    <name type="scientific">Fusarium torulosum</name>
    <dbReference type="NCBI Taxonomy" id="33205"/>
    <lineage>
        <taxon>Eukaryota</taxon>
        <taxon>Fungi</taxon>
        <taxon>Dikarya</taxon>
        <taxon>Ascomycota</taxon>
        <taxon>Pezizomycotina</taxon>
        <taxon>Sordariomycetes</taxon>
        <taxon>Hypocreomycetidae</taxon>
        <taxon>Hypocreales</taxon>
        <taxon>Nectriaceae</taxon>
        <taxon>Fusarium</taxon>
    </lineage>
</organism>
<comment type="caution">
    <text evidence="1">The sequence shown here is derived from an EMBL/GenBank/DDBJ whole genome shotgun (WGS) entry which is preliminary data.</text>
</comment>
<evidence type="ECO:0000313" key="2">
    <source>
        <dbReference type="Proteomes" id="UP001187734"/>
    </source>
</evidence>